<keyword evidence="4" id="KW-1185">Reference proteome</keyword>
<evidence type="ECO:0000313" key="4">
    <source>
        <dbReference type="Proteomes" id="UP001055439"/>
    </source>
</evidence>
<protein>
    <submittedName>
        <fullName evidence="3">Uncharacterized protein</fullName>
    </submittedName>
</protein>
<dbReference type="EMBL" id="CP097511">
    <property type="protein sequence ID" value="URE47631.1"/>
    <property type="molecule type" value="Genomic_DNA"/>
</dbReference>
<dbReference type="OrthoDB" id="1733797at2759"/>
<feature type="region of interest" description="Disordered" evidence="1">
    <location>
        <begin position="73"/>
        <end position="99"/>
    </location>
</feature>
<reference evidence="3" key="1">
    <citation type="submission" date="2022-05" db="EMBL/GenBank/DDBJ databases">
        <title>The Musa troglodytarum L. genome provides insights into the mechanism of non-climacteric behaviour and enrichment of carotenoids.</title>
        <authorList>
            <person name="Wang J."/>
        </authorList>
    </citation>
    <scope>NUCLEOTIDE SEQUENCE</scope>
    <source>
        <tissue evidence="3">Leaf</tissue>
    </source>
</reference>
<accession>A0A9E7LBQ5</accession>
<dbReference type="AlphaFoldDB" id="A0A9E7LBQ5"/>
<dbReference type="Proteomes" id="UP001055439">
    <property type="component" value="Chromosome 9"/>
</dbReference>
<sequence>MEGKNIASPSFTSIADESLGRKEGNPSSRSSSSSSPGYFSTVIPPASTVIAKDLSHSDLCWTLNKQRCEGRIGSTQKATADRKSQGSPTKRHITQNKEEKPVCPDEFLESSYFGSSVHYGARDFYTSSSATQTSEISHHFSNFTSTELMEETTLAISTLLTEVNGGKAHFTIEELRSICFSCLQLSSGCRWLIH</sequence>
<feature type="region of interest" description="Disordered" evidence="1">
    <location>
        <begin position="1"/>
        <end position="38"/>
    </location>
</feature>
<proteinExistence type="predicted"/>
<organism evidence="3 4">
    <name type="scientific">Musa troglodytarum</name>
    <name type="common">fe'i banana</name>
    <dbReference type="NCBI Taxonomy" id="320322"/>
    <lineage>
        <taxon>Eukaryota</taxon>
        <taxon>Viridiplantae</taxon>
        <taxon>Streptophyta</taxon>
        <taxon>Embryophyta</taxon>
        <taxon>Tracheophyta</taxon>
        <taxon>Spermatophyta</taxon>
        <taxon>Magnoliopsida</taxon>
        <taxon>Liliopsida</taxon>
        <taxon>Zingiberales</taxon>
        <taxon>Musaceae</taxon>
        <taxon>Musa</taxon>
    </lineage>
</organism>
<dbReference type="PANTHER" id="PTHR33738:SF8">
    <property type="entry name" value="OS05G0454500 PROTEIN"/>
    <property type="match status" value="1"/>
</dbReference>
<name>A0A9E7LBQ5_9LILI</name>
<evidence type="ECO:0000313" key="3">
    <source>
        <dbReference type="EMBL" id="URE47631.1"/>
    </source>
</evidence>
<dbReference type="EMBL" id="CP097511">
    <property type="protein sequence ID" value="URE45320.1"/>
    <property type="molecule type" value="Genomic_DNA"/>
</dbReference>
<evidence type="ECO:0000256" key="1">
    <source>
        <dbReference type="SAM" id="MobiDB-lite"/>
    </source>
</evidence>
<evidence type="ECO:0000313" key="2">
    <source>
        <dbReference type="EMBL" id="URE45320.1"/>
    </source>
</evidence>
<dbReference type="PANTHER" id="PTHR33738">
    <property type="entry name" value="EMB|CAB82975.1"/>
    <property type="match status" value="1"/>
</dbReference>
<gene>
    <name evidence="2" type="ORF">MUK42_09750</name>
    <name evidence="3" type="ORF">MUK42_14040</name>
</gene>